<feature type="transmembrane region" description="Helical" evidence="2">
    <location>
        <begin position="477"/>
        <end position="507"/>
    </location>
</feature>
<keyword evidence="1" id="KW-0175">Coiled coil</keyword>
<dbReference type="OrthoDB" id="419138at2759"/>
<sequence length="1035" mass="119582">MKKSDYNLAKYFIVLANIQLIHYLAFAQQLISLQPYQCSGTQFYDGRTFSCTNQVDNTIGSDKTTITCDPTKQYFKLGQICVQNTQVAGSTSVQGIYAVTNGNFAFENCLNNSNQYQTQYCFPQLNTCTASNTQKCIYLQSIFQKIPNKLINGFDLTSKYQVMSDVGQGQFGYIDTSFPFSAAAKSSVENQIINAYACYSQGNAQRMHPKSCNYLINRCLIRGFSSDYEDCALLQSISNSKFTAGQQQLYQYLTSSYTQQSINTNLYVMLYDQDGEFIDFRPFTTDLQLCSKGVNDDNAFKTFGSSFDNRCQLDPTTIKSTSNFFEIYTQDQSSSSQTTNKFQKLQVQVTYYDLWGKSDTINVNRFYLYEKGFYDQKIQVATSINLIIDVSNSQAYIKVNYQQLQATSTSTTTVNFSVSYQSTGSSLDNFWLVIKIFFAIYLVLVFLWCLARFYIWTMYNPRTDGQQRMMPNYTVKFLWNIFVIICDCYGEALIFFLFILSAALYIIAKASTSPNFIMPPRFSDSQIYTSFIICCAFGFAFKLIATFNLILKQSNCQIYFLDWEPKKKFLHQEEDKGQSSWRTLFVANEFNELAVYRIVSIEWTLFFMAMLMNGVDWENGASNTFSSSSNLPTQNIGINIIYKFFINASLFFFIGLIQIIARNLIKIWVPFKIQDFTDFCSVSNVSIFIFDDYLHGYYLHGQSPDKYAEGDSLWLMQCLGDDVPIEFFQTNNYNRFGRFPNQFNNSMMMRQLQQGTGGNMGYQSARGMQMMQQQPGAMGMGMGMGMGGLPGQPQQGNFPTQKMKREQRGLNNTNDQIFEFFMSWDLREQIDYMFEVRQKSIEYLEKKRKELELAKKAKQNLKQNKKNNELEIEEQKSLKNIEDVKEAENNQNYFADITIENGEELFKPKMDGILREVIRSMNKGAGQNSNIFEMEFSQRFLLHLPPPTHVDRRFNQNMFYVDRDNIFSSVLYSGYEFTLLYFYITVYTFIDLVSESTLVAVIVTYGLDYIFKYIRQERGQSNISTKAGIDEQFLI</sequence>
<name>Q22AI2_TETTS</name>
<dbReference type="Proteomes" id="UP000009168">
    <property type="component" value="Unassembled WGS sequence"/>
</dbReference>
<proteinExistence type="predicted"/>
<dbReference type="PANTHER" id="PTHR21274">
    <property type="entry name" value="MECKELIN"/>
    <property type="match status" value="1"/>
</dbReference>
<feature type="transmembrane region" description="Helical" evidence="2">
    <location>
        <begin position="996"/>
        <end position="1014"/>
    </location>
</feature>
<dbReference type="AlphaFoldDB" id="Q22AI2"/>
<feature type="transmembrane region" description="Helical" evidence="2">
    <location>
        <begin position="640"/>
        <end position="661"/>
    </location>
</feature>
<evidence type="ECO:0000313" key="3">
    <source>
        <dbReference type="EMBL" id="EAR82292.2"/>
    </source>
</evidence>
<protein>
    <submittedName>
        <fullName evidence="3">Meckelin</fullName>
    </submittedName>
</protein>
<keyword evidence="2" id="KW-0472">Membrane</keyword>
<dbReference type="eggNOG" id="KOG4611">
    <property type="taxonomic scope" value="Eukaryota"/>
</dbReference>
<feature type="transmembrane region" description="Helical" evidence="2">
    <location>
        <begin position="12"/>
        <end position="31"/>
    </location>
</feature>
<dbReference type="GO" id="GO:0036038">
    <property type="term" value="C:MKS complex"/>
    <property type="evidence" value="ECO:0007669"/>
    <property type="project" value="InterPro"/>
</dbReference>
<accession>Q22AI2</accession>
<dbReference type="HOGENOM" id="CLU_264795_0_0_1"/>
<evidence type="ECO:0000313" key="4">
    <source>
        <dbReference type="Proteomes" id="UP000009168"/>
    </source>
</evidence>
<dbReference type="PANTHER" id="PTHR21274:SF0">
    <property type="entry name" value="MECKELIN"/>
    <property type="match status" value="1"/>
</dbReference>
<evidence type="ECO:0000256" key="1">
    <source>
        <dbReference type="SAM" id="Coils"/>
    </source>
</evidence>
<feature type="transmembrane region" description="Helical" evidence="2">
    <location>
        <begin position="527"/>
        <end position="551"/>
    </location>
</feature>
<organism evidence="3 4">
    <name type="scientific">Tetrahymena thermophila (strain SB210)</name>
    <dbReference type="NCBI Taxonomy" id="312017"/>
    <lineage>
        <taxon>Eukaryota</taxon>
        <taxon>Sar</taxon>
        <taxon>Alveolata</taxon>
        <taxon>Ciliophora</taxon>
        <taxon>Intramacronucleata</taxon>
        <taxon>Oligohymenophorea</taxon>
        <taxon>Hymenostomatida</taxon>
        <taxon>Tetrahymenina</taxon>
        <taxon>Tetrahymenidae</taxon>
        <taxon>Tetrahymena</taxon>
    </lineage>
</organism>
<dbReference type="STRING" id="312017.Q22AI2"/>
<dbReference type="GO" id="GO:0060271">
    <property type="term" value="P:cilium assembly"/>
    <property type="evidence" value="ECO:0007669"/>
    <property type="project" value="InterPro"/>
</dbReference>
<reference evidence="4" key="1">
    <citation type="journal article" date="2006" name="PLoS Biol.">
        <title>Macronuclear genome sequence of the ciliate Tetrahymena thermophila, a model eukaryote.</title>
        <authorList>
            <person name="Eisen J.A."/>
            <person name="Coyne R.S."/>
            <person name="Wu M."/>
            <person name="Wu D."/>
            <person name="Thiagarajan M."/>
            <person name="Wortman J.R."/>
            <person name="Badger J.H."/>
            <person name="Ren Q."/>
            <person name="Amedeo P."/>
            <person name="Jones K.M."/>
            <person name="Tallon L.J."/>
            <person name="Delcher A.L."/>
            <person name="Salzberg S.L."/>
            <person name="Silva J.C."/>
            <person name="Haas B.J."/>
            <person name="Majoros W.H."/>
            <person name="Farzad M."/>
            <person name="Carlton J.M."/>
            <person name="Smith R.K. Jr."/>
            <person name="Garg J."/>
            <person name="Pearlman R.E."/>
            <person name="Karrer K.M."/>
            <person name="Sun L."/>
            <person name="Manning G."/>
            <person name="Elde N.C."/>
            <person name="Turkewitz A.P."/>
            <person name="Asai D.J."/>
            <person name="Wilkes D.E."/>
            <person name="Wang Y."/>
            <person name="Cai H."/>
            <person name="Collins K."/>
            <person name="Stewart B.A."/>
            <person name="Lee S.R."/>
            <person name="Wilamowska K."/>
            <person name="Weinberg Z."/>
            <person name="Ruzzo W.L."/>
            <person name="Wloga D."/>
            <person name="Gaertig J."/>
            <person name="Frankel J."/>
            <person name="Tsao C.-C."/>
            <person name="Gorovsky M.A."/>
            <person name="Keeling P.J."/>
            <person name="Waller R.F."/>
            <person name="Patron N.J."/>
            <person name="Cherry J.M."/>
            <person name="Stover N.A."/>
            <person name="Krieger C.J."/>
            <person name="del Toro C."/>
            <person name="Ryder H.F."/>
            <person name="Williamson S.C."/>
            <person name="Barbeau R.A."/>
            <person name="Hamilton E.P."/>
            <person name="Orias E."/>
        </authorList>
    </citation>
    <scope>NUCLEOTIDE SEQUENCE [LARGE SCALE GENOMIC DNA]</scope>
    <source>
        <strain evidence="4">SB210</strain>
    </source>
</reference>
<gene>
    <name evidence="3" type="ORF">TTHERM_01205280</name>
</gene>
<evidence type="ECO:0000256" key="2">
    <source>
        <dbReference type="SAM" id="Phobius"/>
    </source>
</evidence>
<keyword evidence="2" id="KW-1133">Transmembrane helix</keyword>
<feature type="transmembrane region" description="Helical" evidence="2">
    <location>
        <begin position="966"/>
        <end position="990"/>
    </location>
</feature>
<dbReference type="EMBL" id="GG662483">
    <property type="protein sequence ID" value="EAR82292.2"/>
    <property type="molecule type" value="Genomic_DNA"/>
</dbReference>
<dbReference type="Pfam" id="PF09773">
    <property type="entry name" value="Meckelin"/>
    <property type="match status" value="2"/>
</dbReference>
<feature type="transmembrane region" description="Helical" evidence="2">
    <location>
        <begin position="594"/>
        <end position="612"/>
    </location>
</feature>
<feature type="coiled-coil region" evidence="1">
    <location>
        <begin position="841"/>
        <end position="887"/>
    </location>
</feature>
<keyword evidence="4" id="KW-1185">Reference proteome</keyword>
<feature type="transmembrane region" description="Helical" evidence="2">
    <location>
        <begin position="430"/>
        <end position="456"/>
    </location>
</feature>
<dbReference type="InterPro" id="IPR019170">
    <property type="entry name" value="Meckelin"/>
</dbReference>
<dbReference type="KEGG" id="tet:TTHERM_01205280"/>
<keyword evidence="2" id="KW-0812">Transmembrane</keyword>
<dbReference type="GeneID" id="7832193"/>
<dbReference type="RefSeq" id="XP_001029955.2">
    <property type="nucleotide sequence ID" value="XM_001029955.3"/>
</dbReference>
<dbReference type="InParanoid" id="Q22AI2"/>